<dbReference type="EC" id="3.1.-.-" evidence="9"/>
<dbReference type="GO" id="GO:0004222">
    <property type="term" value="F:metalloendopeptidase activity"/>
    <property type="evidence" value="ECO:0007669"/>
    <property type="project" value="InterPro"/>
</dbReference>
<evidence type="ECO:0000256" key="1">
    <source>
        <dbReference type="ARBA" id="ARBA00010875"/>
    </source>
</evidence>
<dbReference type="InterPro" id="IPR020549">
    <property type="entry name" value="YbeY_CS"/>
</dbReference>
<dbReference type="Pfam" id="PF02130">
    <property type="entry name" value="YbeY"/>
    <property type="match status" value="1"/>
</dbReference>
<dbReference type="NCBIfam" id="TIGR00043">
    <property type="entry name" value="rRNA maturation RNase YbeY"/>
    <property type="match status" value="1"/>
</dbReference>
<comment type="subcellular location">
    <subcellularLocation>
        <location evidence="9">Cytoplasm</location>
    </subcellularLocation>
</comment>
<feature type="binding site" evidence="9">
    <location>
        <position position="130"/>
    </location>
    <ligand>
        <name>Zn(2+)</name>
        <dbReference type="ChEBI" id="CHEBI:29105"/>
        <note>catalytic</note>
    </ligand>
</feature>
<comment type="cofactor">
    <cofactor evidence="9">
        <name>Zn(2+)</name>
        <dbReference type="ChEBI" id="CHEBI:29105"/>
    </cofactor>
    <text evidence="9">Binds 1 zinc ion.</text>
</comment>
<keyword evidence="7 9" id="KW-0378">Hydrolase</keyword>
<dbReference type="Proteomes" id="UP000658613">
    <property type="component" value="Unassembled WGS sequence"/>
</dbReference>
<evidence type="ECO:0000313" key="11">
    <source>
        <dbReference type="EMBL" id="MBG6122083.1"/>
    </source>
</evidence>
<feature type="binding site" evidence="9">
    <location>
        <position position="124"/>
    </location>
    <ligand>
        <name>Zn(2+)</name>
        <dbReference type="ChEBI" id="CHEBI:29105"/>
        <note>catalytic</note>
    </ligand>
</feature>
<comment type="similarity">
    <text evidence="1 9">Belongs to the endoribonuclease YbeY family.</text>
</comment>
<keyword evidence="12" id="KW-1185">Reference proteome</keyword>
<name>A0A931GRK7_9CORY</name>
<organism evidence="11 12">
    <name type="scientific">Corynebacterium aquatimens</name>
    <dbReference type="NCBI Taxonomy" id="1190508"/>
    <lineage>
        <taxon>Bacteria</taxon>
        <taxon>Bacillati</taxon>
        <taxon>Actinomycetota</taxon>
        <taxon>Actinomycetes</taxon>
        <taxon>Mycobacteriales</taxon>
        <taxon>Corynebacteriaceae</taxon>
        <taxon>Corynebacterium</taxon>
    </lineage>
</organism>
<keyword evidence="5 9" id="KW-0479">Metal-binding</keyword>
<dbReference type="PANTHER" id="PTHR46986:SF1">
    <property type="entry name" value="ENDORIBONUCLEASE YBEY, CHLOROPLASTIC"/>
    <property type="match status" value="1"/>
</dbReference>
<feature type="compositionally biased region" description="Basic and acidic residues" evidence="10">
    <location>
        <begin position="200"/>
        <end position="209"/>
    </location>
</feature>
<evidence type="ECO:0000256" key="7">
    <source>
        <dbReference type="ARBA" id="ARBA00022801"/>
    </source>
</evidence>
<evidence type="ECO:0000256" key="3">
    <source>
        <dbReference type="ARBA" id="ARBA00022552"/>
    </source>
</evidence>
<dbReference type="AlphaFoldDB" id="A0A931GRK7"/>
<sequence>MSIEVLNESGEADVNEEMLIDVASFALRALDIHPDAEVTITCVDTPTMSDLHMRWMDLPGPTDVMSFPMDELTPGGGRPDAPLPGPQMLGDIILCPEYDRRQAEAAGHPLGHEMALLTVHGCLHLLGYDHATPADEREMFGLQNEILADWYDDLSARGVVYQPKPTGTHAFPSAADREELDRLVDKRELESAPDESTPDENARDEGDES</sequence>
<comment type="caution">
    <text evidence="11">The sequence shown here is derived from an EMBL/GenBank/DDBJ whole genome shotgun (WGS) entry which is preliminary data.</text>
</comment>
<feature type="binding site" evidence="9">
    <location>
        <position position="120"/>
    </location>
    <ligand>
        <name>Zn(2+)</name>
        <dbReference type="ChEBI" id="CHEBI:29105"/>
        <note>catalytic</note>
    </ligand>
</feature>
<dbReference type="GO" id="GO:0005737">
    <property type="term" value="C:cytoplasm"/>
    <property type="evidence" value="ECO:0007669"/>
    <property type="project" value="UniProtKB-SubCell"/>
</dbReference>
<dbReference type="InterPro" id="IPR023091">
    <property type="entry name" value="MetalPrtase_cat_dom_sf_prd"/>
</dbReference>
<dbReference type="HAMAP" id="MF_00009">
    <property type="entry name" value="Endoribonucl_YbeY"/>
    <property type="match status" value="1"/>
</dbReference>
<evidence type="ECO:0000256" key="5">
    <source>
        <dbReference type="ARBA" id="ARBA00022723"/>
    </source>
</evidence>
<keyword evidence="8 9" id="KW-0862">Zinc</keyword>
<dbReference type="GO" id="GO:0004521">
    <property type="term" value="F:RNA endonuclease activity"/>
    <property type="evidence" value="ECO:0007669"/>
    <property type="project" value="UniProtKB-UniRule"/>
</dbReference>
<keyword evidence="9" id="KW-0963">Cytoplasm</keyword>
<keyword evidence="6 9" id="KW-0255">Endonuclease</keyword>
<keyword evidence="2 9" id="KW-0690">Ribosome biogenesis</keyword>
<evidence type="ECO:0000256" key="2">
    <source>
        <dbReference type="ARBA" id="ARBA00022517"/>
    </source>
</evidence>
<accession>A0A931GRK7</accession>
<dbReference type="PROSITE" id="PS01306">
    <property type="entry name" value="UPF0054"/>
    <property type="match status" value="1"/>
</dbReference>
<dbReference type="PANTHER" id="PTHR46986">
    <property type="entry name" value="ENDORIBONUCLEASE YBEY, CHLOROPLASTIC"/>
    <property type="match status" value="1"/>
</dbReference>
<proteinExistence type="inferred from homology"/>
<dbReference type="Gene3D" id="3.40.390.30">
    <property type="entry name" value="Metalloproteases ('zincins'), catalytic domain"/>
    <property type="match status" value="1"/>
</dbReference>
<evidence type="ECO:0000256" key="4">
    <source>
        <dbReference type="ARBA" id="ARBA00022722"/>
    </source>
</evidence>
<evidence type="ECO:0000256" key="10">
    <source>
        <dbReference type="SAM" id="MobiDB-lite"/>
    </source>
</evidence>
<comment type="function">
    <text evidence="9">Single strand-specific metallo-endoribonuclease involved in late-stage 70S ribosome quality control and in maturation of the 3' terminus of the 16S rRNA.</text>
</comment>
<evidence type="ECO:0000256" key="6">
    <source>
        <dbReference type="ARBA" id="ARBA00022759"/>
    </source>
</evidence>
<keyword evidence="3 9" id="KW-0698">rRNA processing</keyword>
<dbReference type="RefSeq" id="WP_196824536.1">
    <property type="nucleotide sequence ID" value="NZ_CP046980.1"/>
</dbReference>
<evidence type="ECO:0000313" key="12">
    <source>
        <dbReference type="Proteomes" id="UP000658613"/>
    </source>
</evidence>
<dbReference type="InterPro" id="IPR002036">
    <property type="entry name" value="YbeY"/>
</dbReference>
<evidence type="ECO:0000256" key="8">
    <source>
        <dbReference type="ARBA" id="ARBA00022833"/>
    </source>
</evidence>
<dbReference type="GO" id="GO:0006364">
    <property type="term" value="P:rRNA processing"/>
    <property type="evidence" value="ECO:0007669"/>
    <property type="project" value="UniProtKB-UniRule"/>
</dbReference>
<dbReference type="SUPFAM" id="SSF55486">
    <property type="entry name" value="Metalloproteases ('zincins'), catalytic domain"/>
    <property type="match status" value="1"/>
</dbReference>
<protein>
    <recommendedName>
        <fullName evidence="9">Endoribonuclease YbeY</fullName>
        <ecNumber evidence="9">3.1.-.-</ecNumber>
    </recommendedName>
</protein>
<evidence type="ECO:0000256" key="9">
    <source>
        <dbReference type="HAMAP-Rule" id="MF_00009"/>
    </source>
</evidence>
<reference evidence="11" key="1">
    <citation type="submission" date="2020-11" db="EMBL/GenBank/DDBJ databases">
        <title>Sequencing the genomes of 1000 actinobacteria strains.</title>
        <authorList>
            <person name="Klenk H.-P."/>
        </authorList>
    </citation>
    <scope>NUCLEOTIDE SEQUENCE</scope>
    <source>
        <strain evidence="11">DSM 45632</strain>
    </source>
</reference>
<dbReference type="EMBL" id="JADOUE010000001">
    <property type="protein sequence ID" value="MBG6122083.1"/>
    <property type="molecule type" value="Genomic_DNA"/>
</dbReference>
<feature type="region of interest" description="Disordered" evidence="10">
    <location>
        <begin position="186"/>
        <end position="209"/>
    </location>
</feature>
<keyword evidence="4 9" id="KW-0540">Nuclease</keyword>
<gene>
    <name evidence="9" type="primary">ybeY</name>
    <name evidence="11" type="ORF">IW254_001052</name>
</gene>
<dbReference type="GO" id="GO:0008270">
    <property type="term" value="F:zinc ion binding"/>
    <property type="evidence" value="ECO:0007669"/>
    <property type="project" value="UniProtKB-UniRule"/>
</dbReference>